<dbReference type="PANTHER" id="PTHR43699:SF1">
    <property type="entry name" value="3-DEHYDROQUINATE DEHYDRATASE"/>
    <property type="match status" value="1"/>
</dbReference>
<name>A0A3P5Y7E5_STRCB</name>
<evidence type="ECO:0000256" key="1">
    <source>
        <dbReference type="ARBA" id="ARBA00001864"/>
    </source>
</evidence>
<evidence type="ECO:0000256" key="6">
    <source>
        <dbReference type="HAMAP-Rule" id="MF_00214"/>
    </source>
</evidence>
<comment type="pathway">
    <text evidence="6">Metabolic intermediate biosynthesis; chorismate biosynthesis; chorismate from D-erythrose 4-phosphate and phosphoenolpyruvate: step 3/7.</text>
</comment>
<gene>
    <name evidence="6 8" type="primary">aroD</name>
    <name evidence="8" type="ORF">FMV2238Y02_16050</name>
    <name evidence="7" type="ORF">KB584_07670</name>
</gene>
<dbReference type="AlphaFoldDB" id="A0A3P5Y7E5"/>
<comment type="similarity">
    <text evidence="6">Belongs to the type-I 3-dehydroquinase family.</text>
</comment>
<dbReference type="FunFam" id="3.20.20.70:FF:000047">
    <property type="entry name" value="3-dehydroquinate dehydratase"/>
    <property type="match status" value="1"/>
</dbReference>
<dbReference type="PANTHER" id="PTHR43699">
    <property type="entry name" value="3-DEHYDROQUINATE DEHYDRATASE"/>
    <property type="match status" value="1"/>
</dbReference>
<dbReference type="GO" id="GO:0003855">
    <property type="term" value="F:3-dehydroquinate dehydratase activity"/>
    <property type="evidence" value="ECO:0007669"/>
    <property type="project" value="UniProtKB-UniRule"/>
</dbReference>
<organism evidence="8 9">
    <name type="scientific">Streptococcus canis</name>
    <dbReference type="NCBI Taxonomy" id="1329"/>
    <lineage>
        <taxon>Bacteria</taxon>
        <taxon>Bacillati</taxon>
        <taxon>Bacillota</taxon>
        <taxon>Bacilli</taxon>
        <taxon>Lactobacillales</taxon>
        <taxon>Streptococcaceae</taxon>
        <taxon>Streptococcus</taxon>
    </lineage>
</organism>
<keyword evidence="3 6" id="KW-0057">Aromatic amino acid biosynthesis</keyword>
<keyword evidence="4 6" id="KW-0456">Lyase</keyword>
<dbReference type="UniPathway" id="UPA00053">
    <property type="reaction ID" value="UER00086"/>
</dbReference>
<comment type="caution">
    <text evidence="6">Lacks conserved residue(s) required for the propagation of feature annotation.</text>
</comment>
<reference evidence="7" key="2">
    <citation type="submission" date="2021-04" db="EMBL/GenBank/DDBJ databases">
        <title>Draft genomes of 20 S. canis strains.</title>
        <authorList>
            <person name="Pagnossin D."/>
            <person name="Weir W."/>
            <person name="Smith A."/>
            <person name="Ure R."/>
            <person name="Oravcova K."/>
        </authorList>
    </citation>
    <scope>NUCLEOTIDE SEQUENCE</scope>
    <source>
        <strain evidence="7">284</strain>
    </source>
</reference>
<feature type="active site" description="Proton donor/acceptor" evidence="6">
    <location>
        <position position="118"/>
    </location>
</feature>
<dbReference type="GO" id="GO:0009073">
    <property type="term" value="P:aromatic amino acid family biosynthetic process"/>
    <property type="evidence" value="ECO:0007669"/>
    <property type="project" value="UniProtKB-KW"/>
</dbReference>
<dbReference type="HAMAP" id="MF_00214">
    <property type="entry name" value="AroD"/>
    <property type="match status" value="1"/>
</dbReference>
<evidence type="ECO:0000313" key="9">
    <source>
        <dbReference type="Proteomes" id="UP000280759"/>
    </source>
</evidence>
<feature type="binding site" evidence="6">
    <location>
        <position position="186"/>
    </location>
    <ligand>
        <name>3-dehydroquinate</name>
        <dbReference type="ChEBI" id="CHEBI:32364"/>
    </ligand>
</feature>
<dbReference type="Proteomes" id="UP001186118">
    <property type="component" value="Unassembled WGS sequence"/>
</dbReference>
<feature type="binding site" evidence="6">
    <location>
        <position position="209"/>
    </location>
    <ligand>
        <name>3-dehydroquinate</name>
        <dbReference type="ChEBI" id="CHEBI:32364"/>
    </ligand>
</feature>
<comment type="subunit">
    <text evidence="6">Homodimer.</text>
</comment>
<accession>A0A3P5Y7E5</accession>
<dbReference type="EC" id="4.2.1.10" evidence="6"/>
<dbReference type="GO" id="GO:0009423">
    <property type="term" value="P:chorismate biosynthetic process"/>
    <property type="evidence" value="ECO:0007669"/>
    <property type="project" value="UniProtKB-UniRule"/>
</dbReference>
<feature type="binding site" evidence="6">
    <location>
        <position position="205"/>
    </location>
    <ligand>
        <name>3-dehydroquinate</name>
        <dbReference type="ChEBI" id="CHEBI:32364"/>
    </ligand>
</feature>
<dbReference type="EMBL" id="JAGQEX010000014">
    <property type="protein sequence ID" value="MDV5977334.1"/>
    <property type="molecule type" value="Genomic_DNA"/>
</dbReference>
<dbReference type="GO" id="GO:0008652">
    <property type="term" value="P:amino acid biosynthetic process"/>
    <property type="evidence" value="ECO:0007669"/>
    <property type="project" value="UniProtKB-KW"/>
</dbReference>
<feature type="active site" description="Schiff-base intermediate with substrate" evidence="6">
    <location>
        <position position="143"/>
    </location>
</feature>
<dbReference type="GO" id="GO:0046279">
    <property type="term" value="P:3,4-dihydroxybenzoate biosynthetic process"/>
    <property type="evidence" value="ECO:0007669"/>
    <property type="project" value="UniProtKB-ARBA"/>
</dbReference>
<keyword evidence="5 6" id="KW-0704">Schiff base</keyword>
<feature type="binding site" evidence="6">
    <location>
        <position position="62"/>
    </location>
    <ligand>
        <name>3-dehydroquinate</name>
        <dbReference type="ChEBI" id="CHEBI:32364"/>
    </ligand>
</feature>
<evidence type="ECO:0000256" key="4">
    <source>
        <dbReference type="ARBA" id="ARBA00023239"/>
    </source>
</evidence>
<evidence type="ECO:0000313" key="8">
    <source>
        <dbReference type="EMBL" id="VDC43119.1"/>
    </source>
</evidence>
<dbReference type="Pfam" id="PF01487">
    <property type="entry name" value="DHquinase_I"/>
    <property type="match status" value="1"/>
</dbReference>
<evidence type="ECO:0000313" key="7">
    <source>
        <dbReference type="EMBL" id="MDV5977334.1"/>
    </source>
</evidence>
<dbReference type="Proteomes" id="UP000280759">
    <property type="component" value="Unassembled WGS sequence"/>
</dbReference>
<protein>
    <recommendedName>
        <fullName evidence="6">3-dehydroquinate dehydratase</fullName>
        <shortName evidence="6">3-dehydroquinase</shortName>
        <ecNumber evidence="6">4.2.1.10</ecNumber>
    </recommendedName>
    <alternativeName>
        <fullName evidence="6">Type I DHQase</fullName>
    </alternativeName>
    <alternativeName>
        <fullName evidence="6">Type I dehydroquinase</fullName>
        <shortName evidence="6">DHQ1</shortName>
    </alternativeName>
</protein>
<comment type="function">
    <text evidence="6">Involved in the third step of the chorismate pathway, which leads to the biosynthesis of aromatic amino acids. Catalyzes the cis-dehydration of 3-dehydroquinate (DHQ) and introduces the first double bond of the aromatic ring to yield 3-dehydroshikimate.</text>
</comment>
<dbReference type="InterPro" id="IPR013785">
    <property type="entry name" value="Aldolase_TIM"/>
</dbReference>
<evidence type="ECO:0000256" key="5">
    <source>
        <dbReference type="ARBA" id="ARBA00023270"/>
    </source>
</evidence>
<dbReference type="InterPro" id="IPR050146">
    <property type="entry name" value="Type-I_3-dehydroquinase"/>
</dbReference>
<dbReference type="EMBL" id="UXEP01000024">
    <property type="protein sequence ID" value="VDC43119.1"/>
    <property type="molecule type" value="Genomic_DNA"/>
</dbReference>
<dbReference type="CDD" id="cd00502">
    <property type="entry name" value="DHQase_I"/>
    <property type="match status" value="1"/>
</dbReference>
<dbReference type="Gene3D" id="3.20.20.70">
    <property type="entry name" value="Aldolase class I"/>
    <property type="match status" value="1"/>
</dbReference>
<dbReference type="NCBIfam" id="TIGR01093">
    <property type="entry name" value="aroD"/>
    <property type="match status" value="1"/>
</dbReference>
<evidence type="ECO:0000256" key="2">
    <source>
        <dbReference type="ARBA" id="ARBA00022605"/>
    </source>
</evidence>
<proteinExistence type="inferred from homology"/>
<keyword evidence="9" id="KW-1185">Reference proteome</keyword>
<sequence>MRIVAPVMPRNFDEAQAIDVSKYEDVNLIEWRADFLPKEDIVSVAPAIFEKFAGREIIFTLRTDQEGGHITLSDQEYVDLIKEINAIYNPDYIDFEYFSHKAVFHEMLDFPNLVLSYHNFEETPENLMEAFSEMTKLAPRVVKIAVMPQSKQDVLDLMNYTRGFKTLNPEQEFATMSMGKLGRLSRLAGDVVGSSWTFVSLDQASAPGQITLSDMKRMIEVLEADTSH</sequence>
<dbReference type="InterPro" id="IPR001381">
    <property type="entry name" value="DHquinase_I"/>
</dbReference>
<dbReference type="SUPFAM" id="SSF51569">
    <property type="entry name" value="Aldolase"/>
    <property type="match status" value="1"/>
</dbReference>
<evidence type="ECO:0000256" key="3">
    <source>
        <dbReference type="ARBA" id="ARBA00023141"/>
    </source>
</evidence>
<feature type="binding site" evidence="6">
    <location>
        <begin position="30"/>
        <end position="32"/>
    </location>
    <ligand>
        <name>3-dehydroquinate</name>
        <dbReference type="ChEBI" id="CHEBI:32364"/>
    </ligand>
</feature>
<reference evidence="8 9" key="1">
    <citation type="submission" date="2018-10" db="EMBL/GenBank/DDBJ databases">
        <authorList>
            <consortium name="Molecular Microbiology and Infection Unit (UMMI)"/>
            <person name="Machado M."/>
        </authorList>
    </citation>
    <scope>NUCLEOTIDE SEQUENCE [LARGE SCALE GENOMIC DNA]</scope>
    <source>
        <strain evidence="8">FMV2238.02</strain>
    </source>
</reference>
<dbReference type="RefSeq" id="WP_125074560.1">
    <property type="nucleotide sequence ID" value="NZ_CP053792.1"/>
</dbReference>
<comment type="catalytic activity">
    <reaction evidence="1 6">
        <text>3-dehydroquinate = 3-dehydroshikimate + H2O</text>
        <dbReference type="Rhea" id="RHEA:21096"/>
        <dbReference type="ChEBI" id="CHEBI:15377"/>
        <dbReference type="ChEBI" id="CHEBI:16630"/>
        <dbReference type="ChEBI" id="CHEBI:32364"/>
        <dbReference type="EC" id="4.2.1.10"/>
    </reaction>
</comment>
<keyword evidence="2 6" id="KW-0028">Amino-acid biosynthesis</keyword>